<dbReference type="Proteomes" id="UP000054324">
    <property type="component" value="Unassembled WGS sequence"/>
</dbReference>
<dbReference type="CTD" id="20325305"/>
<accession>A0A074ZAM6</accession>
<dbReference type="EMBL" id="KL597072">
    <property type="protein sequence ID" value="KER20275.1"/>
    <property type="molecule type" value="Genomic_DNA"/>
</dbReference>
<name>A0A074ZAM6_OPIVI</name>
<sequence>MNVEGKNLQQQWQRREHMAKRYKLWLLIDINGLFVVRFYPDCLIECLESHRCTKVCFTEIQPLPPARWLQRDFETFAE</sequence>
<reference evidence="1 2" key="1">
    <citation type="submission" date="2013-11" db="EMBL/GenBank/DDBJ databases">
        <title>Opisthorchis viverrini - life in the bile duct.</title>
        <authorList>
            <person name="Young N.D."/>
            <person name="Nagarajan N."/>
            <person name="Lin S.J."/>
            <person name="Korhonen P.K."/>
            <person name="Jex A.R."/>
            <person name="Hall R.S."/>
            <person name="Safavi-Hemami H."/>
            <person name="Kaewkong W."/>
            <person name="Bertrand D."/>
            <person name="Gao S."/>
            <person name="Seet Q."/>
            <person name="Wongkham S."/>
            <person name="Teh B.T."/>
            <person name="Wongkham C."/>
            <person name="Intapan P.M."/>
            <person name="Maleewong W."/>
            <person name="Yang X."/>
            <person name="Hu M."/>
            <person name="Wang Z."/>
            <person name="Hofmann A."/>
            <person name="Sternberg P.W."/>
            <person name="Tan P."/>
            <person name="Wang J."/>
            <person name="Gasser R.B."/>
        </authorList>
    </citation>
    <scope>NUCLEOTIDE SEQUENCE [LARGE SCALE GENOMIC DNA]</scope>
</reference>
<keyword evidence="2" id="KW-1185">Reference proteome</keyword>
<gene>
    <name evidence="1" type="ORF">T265_11137</name>
</gene>
<dbReference type="RefSeq" id="XP_009175979.1">
    <property type="nucleotide sequence ID" value="XM_009177715.1"/>
</dbReference>
<evidence type="ECO:0000313" key="2">
    <source>
        <dbReference type="Proteomes" id="UP000054324"/>
    </source>
</evidence>
<evidence type="ECO:0000313" key="1">
    <source>
        <dbReference type="EMBL" id="KER20275.1"/>
    </source>
</evidence>
<dbReference type="AlphaFoldDB" id="A0A074ZAM6"/>
<organism evidence="1 2">
    <name type="scientific">Opisthorchis viverrini</name>
    <name type="common">Southeast Asian liver fluke</name>
    <dbReference type="NCBI Taxonomy" id="6198"/>
    <lineage>
        <taxon>Eukaryota</taxon>
        <taxon>Metazoa</taxon>
        <taxon>Spiralia</taxon>
        <taxon>Lophotrochozoa</taxon>
        <taxon>Platyhelminthes</taxon>
        <taxon>Trematoda</taxon>
        <taxon>Digenea</taxon>
        <taxon>Opisthorchiida</taxon>
        <taxon>Opisthorchiata</taxon>
        <taxon>Opisthorchiidae</taxon>
        <taxon>Opisthorchis</taxon>
    </lineage>
</organism>
<dbReference type="KEGG" id="ovi:T265_11137"/>
<proteinExistence type="predicted"/>
<dbReference type="GeneID" id="20325305"/>
<protein>
    <submittedName>
        <fullName evidence="1">Uncharacterized protein</fullName>
    </submittedName>
</protein>